<name>A0ABY8R9M9_PARBF</name>
<evidence type="ECO:0000313" key="1">
    <source>
        <dbReference type="EMBL" id="WGX77416.1"/>
    </source>
</evidence>
<keyword evidence="1" id="KW-0614">Plasmid</keyword>
<evidence type="ECO:0000313" key="2">
    <source>
        <dbReference type="Proteomes" id="UP001239169"/>
    </source>
</evidence>
<dbReference type="EMBL" id="CP124686">
    <property type="protein sequence ID" value="WGX77416.1"/>
    <property type="molecule type" value="Genomic_DNA"/>
</dbReference>
<sequence length="101" mass="11930">MKFIDRFKLYFSDNTIKPTPTNLYSINDTNYLRYKVMTKDNYIENVLNNMGAGMINENTISKIEENWDRVSKGYNFVIAVGRYDSSMIYSVEYFNKHVVGR</sequence>
<proteinExistence type="predicted"/>
<accession>A0ABY8R9M9</accession>
<protein>
    <submittedName>
        <fullName evidence="1">Uncharacterized protein</fullName>
    </submittedName>
</protein>
<gene>
    <name evidence="1" type="ORF">QJS64_19305</name>
</gene>
<organism evidence="1 2">
    <name type="scientific">Paraclostridium bifermentans</name>
    <name type="common">Clostridium bifermentans</name>
    <dbReference type="NCBI Taxonomy" id="1490"/>
    <lineage>
        <taxon>Bacteria</taxon>
        <taxon>Bacillati</taxon>
        <taxon>Bacillota</taxon>
        <taxon>Clostridia</taxon>
        <taxon>Peptostreptococcales</taxon>
        <taxon>Peptostreptococcaceae</taxon>
        <taxon>Paraclostridium</taxon>
    </lineage>
</organism>
<dbReference type="Proteomes" id="UP001239169">
    <property type="component" value="Plasmid unnamed1"/>
</dbReference>
<keyword evidence="2" id="KW-1185">Reference proteome</keyword>
<geneLocation type="plasmid" evidence="1 2">
    <name>unnamed1</name>
</geneLocation>
<reference evidence="1 2" key="1">
    <citation type="submission" date="2023-04" db="EMBL/GenBank/DDBJ databases">
        <title>Bacteria Genome Submission.</title>
        <authorList>
            <person name="Isaac P."/>
        </authorList>
    </citation>
    <scope>NUCLEOTIDE SEQUENCE [LARGE SCALE GENOMIC DNA]</scope>
    <source>
        <strain evidence="1 2">SampleS7P1</strain>
        <plasmid evidence="1 2">unnamed1</plasmid>
    </source>
</reference>